<proteinExistence type="predicted"/>
<dbReference type="Proteomes" id="UP001154282">
    <property type="component" value="Unassembled WGS sequence"/>
</dbReference>
<evidence type="ECO:0000313" key="3">
    <source>
        <dbReference type="Proteomes" id="UP001154282"/>
    </source>
</evidence>
<sequence length="83" mass="9453">MFDRRNEVVSPKGEGTKLPAFELEQEGEEGKTLTINKGKHRLIWSPADQRTGLTQQKKRGEFDPILREEEILVNPLDPRPNAA</sequence>
<protein>
    <submittedName>
        <fullName evidence="2">Uncharacterized protein</fullName>
    </submittedName>
</protein>
<evidence type="ECO:0000313" key="1">
    <source>
        <dbReference type="EMBL" id="CAI0398723.1"/>
    </source>
</evidence>
<dbReference type="EMBL" id="CAMGYJ010000004">
    <property type="protein sequence ID" value="CAI0398953.1"/>
    <property type="molecule type" value="Genomic_DNA"/>
</dbReference>
<comment type="caution">
    <text evidence="2">The sequence shown here is derived from an EMBL/GenBank/DDBJ whole genome shotgun (WGS) entry which is preliminary data.</text>
</comment>
<keyword evidence="3" id="KW-1185">Reference proteome</keyword>
<evidence type="ECO:0000313" key="2">
    <source>
        <dbReference type="EMBL" id="CAI0398953.1"/>
    </source>
</evidence>
<gene>
    <name evidence="1" type="ORF">LITE_LOCUS10010</name>
    <name evidence="2" type="ORF">LITE_LOCUS10112</name>
</gene>
<dbReference type="EMBL" id="CAMGYJ010000004">
    <property type="protein sequence ID" value="CAI0398723.1"/>
    <property type="molecule type" value="Genomic_DNA"/>
</dbReference>
<accession>A0AAV0IPS5</accession>
<reference evidence="2" key="1">
    <citation type="submission" date="2022-08" db="EMBL/GenBank/DDBJ databases">
        <authorList>
            <person name="Gutierrez-Valencia J."/>
        </authorList>
    </citation>
    <scope>NUCLEOTIDE SEQUENCE</scope>
</reference>
<name>A0AAV0IPS5_9ROSI</name>
<organism evidence="2 3">
    <name type="scientific">Linum tenue</name>
    <dbReference type="NCBI Taxonomy" id="586396"/>
    <lineage>
        <taxon>Eukaryota</taxon>
        <taxon>Viridiplantae</taxon>
        <taxon>Streptophyta</taxon>
        <taxon>Embryophyta</taxon>
        <taxon>Tracheophyta</taxon>
        <taxon>Spermatophyta</taxon>
        <taxon>Magnoliopsida</taxon>
        <taxon>eudicotyledons</taxon>
        <taxon>Gunneridae</taxon>
        <taxon>Pentapetalae</taxon>
        <taxon>rosids</taxon>
        <taxon>fabids</taxon>
        <taxon>Malpighiales</taxon>
        <taxon>Linaceae</taxon>
        <taxon>Linum</taxon>
    </lineage>
</organism>
<dbReference type="AlphaFoldDB" id="A0AAV0IPS5"/>